<evidence type="ECO:0000256" key="1">
    <source>
        <dbReference type="SAM" id="MobiDB-lite"/>
    </source>
</evidence>
<dbReference type="AlphaFoldDB" id="A0A0C2FJP1"/>
<feature type="compositionally biased region" description="Low complexity" evidence="1">
    <location>
        <begin position="15"/>
        <end position="34"/>
    </location>
</feature>
<feature type="region of interest" description="Disordered" evidence="1">
    <location>
        <begin position="15"/>
        <end position="35"/>
    </location>
</feature>
<dbReference type="EMBL" id="KN768246">
    <property type="protein sequence ID" value="KIH46969.1"/>
    <property type="molecule type" value="Genomic_DNA"/>
</dbReference>
<dbReference type="Proteomes" id="UP000054047">
    <property type="component" value="Unassembled WGS sequence"/>
</dbReference>
<organism evidence="2 3">
    <name type="scientific">Ancylostoma duodenale</name>
    <dbReference type="NCBI Taxonomy" id="51022"/>
    <lineage>
        <taxon>Eukaryota</taxon>
        <taxon>Metazoa</taxon>
        <taxon>Ecdysozoa</taxon>
        <taxon>Nematoda</taxon>
        <taxon>Chromadorea</taxon>
        <taxon>Rhabditida</taxon>
        <taxon>Rhabditina</taxon>
        <taxon>Rhabditomorpha</taxon>
        <taxon>Strongyloidea</taxon>
        <taxon>Ancylostomatidae</taxon>
        <taxon>Ancylostomatinae</taxon>
        <taxon>Ancylostoma</taxon>
    </lineage>
</organism>
<reference evidence="2 3" key="1">
    <citation type="submission" date="2013-12" db="EMBL/GenBank/DDBJ databases">
        <title>Draft genome of the parsitic nematode Ancylostoma duodenale.</title>
        <authorList>
            <person name="Mitreva M."/>
        </authorList>
    </citation>
    <scope>NUCLEOTIDE SEQUENCE [LARGE SCALE GENOMIC DNA]</scope>
    <source>
        <strain evidence="2 3">Zhejiang</strain>
    </source>
</reference>
<accession>A0A0C2FJP1</accession>
<name>A0A0C2FJP1_9BILA</name>
<gene>
    <name evidence="2" type="ORF">ANCDUO_22974</name>
</gene>
<sequence length="70" mass="7280">MAVDGDDRDMAAVTAGDDLGTAADGDGDAVTAEGGVDRRLHRTSAVPYTVLPAAINKRVELKRNKLGTKL</sequence>
<evidence type="ECO:0000313" key="2">
    <source>
        <dbReference type="EMBL" id="KIH46969.1"/>
    </source>
</evidence>
<protein>
    <submittedName>
        <fullName evidence="2">Uncharacterized protein</fullName>
    </submittedName>
</protein>
<keyword evidence="3" id="KW-1185">Reference proteome</keyword>
<proteinExistence type="predicted"/>
<evidence type="ECO:0000313" key="3">
    <source>
        <dbReference type="Proteomes" id="UP000054047"/>
    </source>
</evidence>